<keyword evidence="3" id="KW-1185">Reference proteome</keyword>
<gene>
    <name evidence="2" type="ORF">BI308_23060</name>
</gene>
<proteinExistence type="predicted"/>
<evidence type="ECO:0000259" key="1">
    <source>
        <dbReference type="Pfam" id="PF12770"/>
    </source>
</evidence>
<sequence>MNSQATATALVSRVSFRRLLGEGQLQQAVEVGDRLLSQEFADYLNKPLPQQQSSFPQIQKQLETLSEQTGKPSALLYMISSAEQLDLLLVPPTGKTIYHSIPEASSATLIAKIEAFQAEIADPIRRRTTSYLDASQQLYQWLIAPLEAELEAQGISSLLLSLDRGLRSLPIAALHDGEQFLVEKYQFSLVPSLGLTDTRYQNLQNTPVLAMGASEFSDQPPLPAVPVELSTISEKLWQGEAFLNQELTVENFNQQRTQSDYGMIHLATHGQFRSGKIEESYIQFWDRKLRLDQITDLNLTDPAVQLLVLSACRTALGDRQAEFGFAGLAVQSGVKSALASLWYVSDLGALALMAEFYHHLQTEQTKAGALRRAQSALLRKEVQIRDGKLIGNFGEIDLPPELNTGIQPNLIHPYYWSGFTLIGNP</sequence>
<dbReference type="AlphaFoldDB" id="A0A1L9QKS2"/>
<dbReference type="Proteomes" id="UP000183940">
    <property type="component" value="Unassembled WGS sequence"/>
</dbReference>
<comment type="caution">
    <text evidence="2">The sequence shown here is derived from an EMBL/GenBank/DDBJ whole genome shotgun (WGS) entry which is preliminary data.</text>
</comment>
<dbReference type="PANTHER" id="PTHR10098:SF112">
    <property type="entry name" value="SLR0380 PROTEIN"/>
    <property type="match status" value="1"/>
</dbReference>
<accession>A0A1L9QKS2</accession>
<protein>
    <recommendedName>
        <fullName evidence="1">CHAT domain-containing protein</fullName>
    </recommendedName>
</protein>
<evidence type="ECO:0000313" key="2">
    <source>
        <dbReference type="EMBL" id="OJJ17378.1"/>
    </source>
</evidence>
<dbReference type="STRING" id="1925591.BI308_23060"/>
<dbReference type="EMBL" id="MLAW01000060">
    <property type="protein sequence ID" value="OJJ17378.1"/>
    <property type="molecule type" value="Genomic_DNA"/>
</dbReference>
<organism evidence="2 3">
    <name type="scientific">Roseofilum reptotaenium AO1-A</name>
    <dbReference type="NCBI Taxonomy" id="1925591"/>
    <lineage>
        <taxon>Bacteria</taxon>
        <taxon>Bacillati</taxon>
        <taxon>Cyanobacteriota</taxon>
        <taxon>Cyanophyceae</taxon>
        <taxon>Desertifilales</taxon>
        <taxon>Desertifilaceae</taxon>
        <taxon>Roseofilum</taxon>
    </lineage>
</organism>
<feature type="domain" description="CHAT" evidence="1">
    <location>
        <begin position="134"/>
        <end position="424"/>
    </location>
</feature>
<reference evidence="2" key="1">
    <citation type="submission" date="2016-10" db="EMBL/GenBank/DDBJ databases">
        <title>CRISPR-Cas defence system in Roseofilum reptotaenium: evidence of a bacteriophage-cyanobacterium arms race in the coral black band disease.</title>
        <authorList>
            <person name="Buerger P."/>
            <person name="Wood-Charlson E.M."/>
            <person name="Weynberg K.D."/>
            <person name="Willis B."/>
            <person name="Van Oppen M.J."/>
        </authorList>
    </citation>
    <scope>NUCLEOTIDE SEQUENCE [LARGE SCALE GENOMIC DNA]</scope>
    <source>
        <strain evidence="2">AO1-A</strain>
    </source>
</reference>
<name>A0A1L9QKS2_9CYAN</name>
<evidence type="ECO:0000313" key="3">
    <source>
        <dbReference type="Proteomes" id="UP000183940"/>
    </source>
</evidence>
<dbReference type="Pfam" id="PF12770">
    <property type="entry name" value="CHAT"/>
    <property type="match status" value="1"/>
</dbReference>
<dbReference type="InterPro" id="IPR024983">
    <property type="entry name" value="CHAT_dom"/>
</dbReference>
<dbReference type="PANTHER" id="PTHR10098">
    <property type="entry name" value="RAPSYN-RELATED"/>
    <property type="match status" value="1"/>
</dbReference>